<feature type="region of interest" description="Disordered" evidence="5">
    <location>
        <begin position="307"/>
        <end position="366"/>
    </location>
</feature>
<accession>A0AAN7W3E4</accession>
<dbReference type="Proteomes" id="UP001310594">
    <property type="component" value="Unassembled WGS sequence"/>
</dbReference>
<evidence type="ECO:0000256" key="3">
    <source>
        <dbReference type="ARBA" id="ARBA00022553"/>
    </source>
</evidence>
<feature type="region of interest" description="Disordered" evidence="5">
    <location>
        <begin position="556"/>
        <end position="619"/>
    </location>
</feature>
<feature type="compositionally biased region" description="Basic and acidic residues" evidence="5">
    <location>
        <begin position="445"/>
        <end position="475"/>
    </location>
</feature>
<dbReference type="PANTHER" id="PTHR13237:SF8">
    <property type="entry name" value="SOMETHING ABOUT SILENCING PROTEIN 10"/>
    <property type="match status" value="1"/>
</dbReference>
<evidence type="ECO:0000256" key="4">
    <source>
        <dbReference type="ARBA" id="ARBA00023242"/>
    </source>
</evidence>
<dbReference type="Pfam" id="PF09368">
    <property type="entry name" value="Sas10"/>
    <property type="match status" value="1"/>
</dbReference>
<reference evidence="7" key="1">
    <citation type="submission" date="2023-08" db="EMBL/GenBank/DDBJ databases">
        <title>Black Yeasts Isolated from many extreme environments.</title>
        <authorList>
            <person name="Coleine C."/>
            <person name="Stajich J.E."/>
            <person name="Selbmann L."/>
        </authorList>
    </citation>
    <scope>NUCLEOTIDE SEQUENCE</scope>
    <source>
        <strain evidence="7">CCFEE 5810</strain>
    </source>
</reference>
<feature type="region of interest" description="Disordered" evidence="5">
    <location>
        <begin position="379"/>
        <end position="505"/>
    </location>
</feature>
<feature type="compositionally biased region" description="Basic and acidic residues" evidence="5">
    <location>
        <begin position="356"/>
        <end position="366"/>
    </location>
</feature>
<evidence type="ECO:0000256" key="1">
    <source>
        <dbReference type="ARBA" id="ARBA00004123"/>
    </source>
</evidence>
<dbReference type="Pfam" id="PF04000">
    <property type="entry name" value="Sas10_Utp3"/>
    <property type="match status" value="1"/>
</dbReference>
<gene>
    <name evidence="7" type="primary">SAS10</name>
    <name evidence="7" type="ORF">LTR97_011844</name>
</gene>
<dbReference type="PANTHER" id="PTHR13237">
    <property type="entry name" value="SOMETHING ABOUT SILENCING PROTEIN 10-RELATED"/>
    <property type="match status" value="1"/>
</dbReference>
<evidence type="ECO:0000256" key="5">
    <source>
        <dbReference type="SAM" id="MobiDB-lite"/>
    </source>
</evidence>
<feature type="compositionally biased region" description="Basic and acidic residues" evidence="5">
    <location>
        <begin position="39"/>
        <end position="55"/>
    </location>
</feature>
<feature type="domain" description="Sas10 C-terminal" evidence="6">
    <location>
        <begin position="545"/>
        <end position="619"/>
    </location>
</feature>
<dbReference type="GO" id="GO:0000462">
    <property type="term" value="P:maturation of SSU-rRNA from tricistronic rRNA transcript (SSU-rRNA, 5.8S rRNA, LSU-rRNA)"/>
    <property type="evidence" value="ECO:0007669"/>
    <property type="project" value="TreeGrafter"/>
</dbReference>
<name>A0AAN7W3E4_9PEZI</name>
<organism evidence="7 8">
    <name type="scientific">Elasticomyces elasticus</name>
    <dbReference type="NCBI Taxonomy" id="574655"/>
    <lineage>
        <taxon>Eukaryota</taxon>
        <taxon>Fungi</taxon>
        <taxon>Dikarya</taxon>
        <taxon>Ascomycota</taxon>
        <taxon>Pezizomycotina</taxon>
        <taxon>Dothideomycetes</taxon>
        <taxon>Dothideomycetidae</taxon>
        <taxon>Mycosphaerellales</taxon>
        <taxon>Teratosphaeriaceae</taxon>
        <taxon>Elasticomyces</taxon>
    </lineage>
</organism>
<evidence type="ECO:0000313" key="8">
    <source>
        <dbReference type="Proteomes" id="UP001310594"/>
    </source>
</evidence>
<evidence type="ECO:0000313" key="7">
    <source>
        <dbReference type="EMBL" id="KAK5691192.1"/>
    </source>
</evidence>
<dbReference type="EMBL" id="JAVRQU010000022">
    <property type="protein sequence ID" value="KAK5691192.1"/>
    <property type="molecule type" value="Genomic_DNA"/>
</dbReference>
<feature type="compositionally biased region" description="Acidic residues" evidence="5">
    <location>
        <begin position="64"/>
        <end position="91"/>
    </location>
</feature>
<proteinExistence type="inferred from homology"/>
<evidence type="ECO:0000259" key="6">
    <source>
        <dbReference type="Pfam" id="PF09368"/>
    </source>
</evidence>
<protein>
    <submittedName>
        <fullName evidence="7">Something about silencing protein 10</fullName>
    </submittedName>
</protein>
<comment type="similarity">
    <text evidence="2">Belongs to the SAS10 family.</text>
</comment>
<feature type="compositionally biased region" description="Acidic residues" evidence="5">
    <location>
        <begin position="313"/>
        <end position="330"/>
    </location>
</feature>
<evidence type="ECO:0000256" key="2">
    <source>
        <dbReference type="ARBA" id="ARBA00010979"/>
    </source>
</evidence>
<keyword evidence="3" id="KW-0597">Phosphoprotein</keyword>
<comment type="subcellular location">
    <subcellularLocation>
        <location evidence="1">Nucleus</location>
    </subcellularLocation>
</comment>
<dbReference type="AlphaFoldDB" id="A0AAN7W3E4"/>
<dbReference type="GO" id="GO:0032040">
    <property type="term" value="C:small-subunit processome"/>
    <property type="evidence" value="ECO:0007669"/>
    <property type="project" value="TreeGrafter"/>
</dbReference>
<feature type="region of interest" description="Disordered" evidence="5">
    <location>
        <begin position="1"/>
        <end position="135"/>
    </location>
</feature>
<feature type="compositionally biased region" description="Acidic residues" evidence="5">
    <location>
        <begin position="476"/>
        <end position="487"/>
    </location>
</feature>
<sequence>MAKRKSSSRVQEPAGPNLDVGSSRKRIRTYEDVADSDDEFHLQRDRVLLGEEPDAKRRRKVQEQEEFLEPSDEEVLGYSEPESEEEDDEDVKDGGVAAGQAGVESESDEGHVEVEEDEEGGWGTTKADLYGADEIETEEQALEEEAEALRLQKKQLQALSAADYGFDEAEWQNADKAGDAEDDAVVTEVLPQLQVTADMSAAERLKLLKSRYPEFEPLRKELLQLQDTHAVLAQKVKAATSTNDVTKFRAASAYLGALTMYFTLLTSTASRGEADVVAMSATRLRDHPVMDSLVQCRELWSRAKALPSRELQAETDESKDDSAVEEDVEEAMFTQPAPKKASRAQKHAEAAQLAAESRKAERMAKTEAELADLDALVATSKKSKSKSTKASRDDASEIGEEAPLTAKEAADKASRKKSLRFYTSQIAQKANKRGASGRNAGGDEDVPHRERLRDRQARLNAEAENRGKGRSKDVGDDLGGESADEEDVKQAREVRGEGGNGEDYYDLVASRTAKKKTDKAALAEAQRLAALQGGVVVEEEKVGADGKRKISYLIEKNKGLTPHRKKDVRNPRVKKRKKYDEKKKKLASMKPTYKGGEGKGGYGGELTGIKRGLVKSTKL</sequence>
<comment type="caution">
    <text evidence="7">The sequence shown here is derived from an EMBL/GenBank/DDBJ whole genome shotgun (WGS) entry which is preliminary data.</text>
</comment>
<dbReference type="InterPro" id="IPR018972">
    <property type="entry name" value="Sas10_C_dom"/>
</dbReference>
<dbReference type="InterPro" id="IPR007146">
    <property type="entry name" value="Sas10/Utp3/C1D"/>
</dbReference>
<keyword evidence="4" id="KW-0539">Nucleus</keyword>
<feature type="compositionally biased region" description="Basic residues" evidence="5">
    <location>
        <begin position="561"/>
        <end position="577"/>
    </location>
</feature>